<organism evidence="2 3">
    <name type="scientific">Geomicrobium sediminis</name>
    <dbReference type="NCBI Taxonomy" id="1347788"/>
    <lineage>
        <taxon>Bacteria</taxon>
        <taxon>Bacillati</taxon>
        <taxon>Bacillota</taxon>
        <taxon>Bacilli</taxon>
        <taxon>Bacillales</taxon>
        <taxon>Geomicrobium</taxon>
    </lineage>
</organism>
<evidence type="ECO:0000313" key="3">
    <source>
        <dbReference type="Proteomes" id="UP000741863"/>
    </source>
</evidence>
<reference evidence="2 3" key="1">
    <citation type="submission" date="2021-01" db="EMBL/GenBank/DDBJ databases">
        <title>Genomic Encyclopedia of Type Strains, Phase IV (KMG-IV): sequencing the most valuable type-strain genomes for metagenomic binning, comparative biology and taxonomic classification.</title>
        <authorList>
            <person name="Goeker M."/>
        </authorList>
    </citation>
    <scope>NUCLEOTIDE SEQUENCE [LARGE SCALE GENOMIC DNA]</scope>
    <source>
        <strain evidence="2 3">DSM 25540</strain>
    </source>
</reference>
<evidence type="ECO:0000313" key="2">
    <source>
        <dbReference type="EMBL" id="MBM7632712.1"/>
    </source>
</evidence>
<evidence type="ECO:0000256" key="1">
    <source>
        <dbReference type="SAM" id="MobiDB-lite"/>
    </source>
</evidence>
<proteinExistence type="predicted"/>
<name>A0ABS2PBQ5_9BACL</name>
<feature type="region of interest" description="Disordered" evidence="1">
    <location>
        <begin position="1"/>
        <end position="25"/>
    </location>
</feature>
<sequence length="38" mass="4699">MEMTQRYQEMKENNKNETTETPSVIQQINEYYEHDFQA</sequence>
<keyword evidence="3" id="KW-1185">Reference proteome</keyword>
<feature type="compositionally biased region" description="Basic and acidic residues" evidence="1">
    <location>
        <begin position="8"/>
        <end position="18"/>
    </location>
</feature>
<accession>A0ABS2PBQ5</accession>
<protein>
    <submittedName>
        <fullName evidence="2">Uncharacterized protein</fullName>
    </submittedName>
</protein>
<dbReference type="EMBL" id="JAFBEC010000004">
    <property type="protein sequence ID" value="MBM7632712.1"/>
    <property type="molecule type" value="Genomic_DNA"/>
</dbReference>
<dbReference type="Proteomes" id="UP000741863">
    <property type="component" value="Unassembled WGS sequence"/>
</dbReference>
<comment type="caution">
    <text evidence="2">The sequence shown here is derived from an EMBL/GenBank/DDBJ whole genome shotgun (WGS) entry which is preliminary data.</text>
</comment>
<gene>
    <name evidence="2" type="ORF">JOD17_001806</name>
</gene>